<dbReference type="Proteomes" id="UP000887013">
    <property type="component" value="Unassembled WGS sequence"/>
</dbReference>
<evidence type="ECO:0000313" key="2">
    <source>
        <dbReference type="EMBL" id="GFU39812.1"/>
    </source>
</evidence>
<sequence length="353" mass="40001">QLIIPPPSNFQNTPDPDDFPLRNNPFCRFIAIKRFGLRLHITLKHPADRPLSSRNAPPLSDSSSFPPTSLEDNITCDICSTKCRTMKELLVHKQSVHHISVNKQEKSSLLDIQWKIRHPTPISEDVILTQEDLTNMDLLISELGNSLQISKVEFTSSICLQRIAKKPSSHPCLKKFFSHSINDSSFCGGKWNSSICPFFATSKIGLDLHSRIHKRQALSSMGPSDITSSNTSRQDQDISLIDIPEPSLLNLFIEPLDTLNDEDLDEQFRLLEKIHEDFISTIQDYFHLKTSSSSEESTGGNPSVPTKSLVDETQAIQKAFSWNRRKCMTTSTLPGKKIHKHHNKIEIWSTLRH</sequence>
<feature type="non-terminal residue" evidence="2">
    <location>
        <position position="1"/>
    </location>
</feature>
<evidence type="ECO:0000313" key="3">
    <source>
        <dbReference type="Proteomes" id="UP000887013"/>
    </source>
</evidence>
<proteinExistence type="predicted"/>
<feature type="compositionally biased region" description="Polar residues" evidence="1">
    <location>
        <begin position="52"/>
        <end position="66"/>
    </location>
</feature>
<dbReference type="AlphaFoldDB" id="A0A8X6UQL7"/>
<name>A0A8X6UQL7_NEPPI</name>
<organism evidence="2 3">
    <name type="scientific">Nephila pilipes</name>
    <name type="common">Giant wood spider</name>
    <name type="synonym">Nephila maculata</name>
    <dbReference type="NCBI Taxonomy" id="299642"/>
    <lineage>
        <taxon>Eukaryota</taxon>
        <taxon>Metazoa</taxon>
        <taxon>Ecdysozoa</taxon>
        <taxon>Arthropoda</taxon>
        <taxon>Chelicerata</taxon>
        <taxon>Arachnida</taxon>
        <taxon>Araneae</taxon>
        <taxon>Araneomorphae</taxon>
        <taxon>Entelegynae</taxon>
        <taxon>Araneoidea</taxon>
        <taxon>Nephilidae</taxon>
        <taxon>Nephila</taxon>
    </lineage>
</organism>
<dbReference type="EMBL" id="BMAW01131525">
    <property type="protein sequence ID" value="GFU39812.1"/>
    <property type="molecule type" value="Genomic_DNA"/>
</dbReference>
<reference evidence="2" key="1">
    <citation type="submission" date="2020-08" db="EMBL/GenBank/DDBJ databases">
        <title>Multicomponent nature underlies the extraordinary mechanical properties of spider dragline silk.</title>
        <authorList>
            <person name="Kono N."/>
            <person name="Nakamura H."/>
            <person name="Mori M."/>
            <person name="Yoshida Y."/>
            <person name="Ohtoshi R."/>
            <person name="Malay A.D."/>
            <person name="Moran D.A.P."/>
            <person name="Tomita M."/>
            <person name="Numata K."/>
            <person name="Arakawa K."/>
        </authorList>
    </citation>
    <scope>NUCLEOTIDE SEQUENCE</scope>
</reference>
<accession>A0A8X6UQL7</accession>
<feature type="region of interest" description="Disordered" evidence="1">
    <location>
        <begin position="47"/>
        <end position="66"/>
    </location>
</feature>
<comment type="caution">
    <text evidence="2">The sequence shown here is derived from an EMBL/GenBank/DDBJ whole genome shotgun (WGS) entry which is preliminary data.</text>
</comment>
<gene>
    <name evidence="2" type="ORF">NPIL_24521</name>
</gene>
<keyword evidence="3" id="KW-1185">Reference proteome</keyword>
<evidence type="ECO:0000256" key="1">
    <source>
        <dbReference type="SAM" id="MobiDB-lite"/>
    </source>
</evidence>
<protein>
    <submittedName>
        <fullName evidence="2">Uncharacterized protein</fullName>
    </submittedName>
</protein>